<dbReference type="Pfam" id="PF13374">
    <property type="entry name" value="TPR_10"/>
    <property type="match status" value="1"/>
</dbReference>
<dbReference type="Pfam" id="PF00931">
    <property type="entry name" value="NB-ARC"/>
    <property type="match status" value="1"/>
</dbReference>
<dbReference type="Gene3D" id="3.40.50.300">
    <property type="entry name" value="P-loop containing nucleotide triphosphate hydrolases"/>
    <property type="match status" value="1"/>
</dbReference>
<organism evidence="3 4">
    <name type="scientific">Podospora bellae-mahoneyi</name>
    <dbReference type="NCBI Taxonomy" id="2093777"/>
    <lineage>
        <taxon>Eukaryota</taxon>
        <taxon>Fungi</taxon>
        <taxon>Dikarya</taxon>
        <taxon>Ascomycota</taxon>
        <taxon>Pezizomycotina</taxon>
        <taxon>Sordariomycetes</taxon>
        <taxon>Sordariomycetidae</taxon>
        <taxon>Sordariales</taxon>
        <taxon>Podosporaceae</taxon>
        <taxon>Podospora</taxon>
    </lineage>
</organism>
<dbReference type="Gene3D" id="1.25.40.10">
    <property type="entry name" value="Tetratricopeptide repeat domain"/>
    <property type="match status" value="4"/>
</dbReference>
<keyword evidence="4" id="KW-1185">Reference proteome</keyword>
<dbReference type="SMART" id="SM00028">
    <property type="entry name" value="TPR"/>
    <property type="match status" value="13"/>
</dbReference>
<proteinExistence type="predicted"/>
<dbReference type="PANTHER" id="PTHR46082">
    <property type="entry name" value="ATP/GTP-BINDING PROTEIN-RELATED"/>
    <property type="match status" value="1"/>
</dbReference>
<evidence type="ECO:0000256" key="1">
    <source>
        <dbReference type="SAM" id="MobiDB-lite"/>
    </source>
</evidence>
<dbReference type="InterPro" id="IPR011990">
    <property type="entry name" value="TPR-like_helical_dom_sf"/>
</dbReference>
<accession>A0ABR0FAN4</accession>
<dbReference type="SUPFAM" id="SSF53474">
    <property type="entry name" value="alpha/beta-Hydrolases"/>
    <property type="match status" value="1"/>
</dbReference>
<dbReference type="InterPro" id="IPR019734">
    <property type="entry name" value="TPR_rpt"/>
</dbReference>
<dbReference type="SUPFAM" id="SSF48452">
    <property type="entry name" value="TPR-like"/>
    <property type="match status" value="5"/>
</dbReference>
<comment type="caution">
    <text evidence="3">The sequence shown here is derived from an EMBL/GenBank/DDBJ whole genome shotgun (WGS) entry which is preliminary data.</text>
</comment>
<dbReference type="GeneID" id="87900787"/>
<dbReference type="SUPFAM" id="SSF52540">
    <property type="entry name" value="P-loop containing nucleoside triphosphate hydrolases"/>
    <property type="match status" value="1"/>
</dbReference>
<dbReference type="InterPro" id="IPR002182">
    <property type="entry name" value="NB-ARC"/>
</dbReference>
<dbReference type="Gene3D" id="3.40.50.1820">
    <property type="entry name" value="alpha/beta hydrolase"/>
    <property type="match status" value="1"/>
</dbReference>
<dbReference type="NCBIfam" id="NF040586">
    <property type="entry name" value="FxSxx_TPR"/>
    <property type="match status" value="1"/>
</dbReference>
<dbReference type="InterPro" id="IPR027417">
    <property type="entry name" value="P-loop_NTPase"/>
</dbReference>
<dbReference type="InterPro" id="IPR029058">
    <property type="entry name" value="AB_hydrolase_fold"/>
</dbReference>
<protein>
    <recommendedName>
        <fullName evidence="2">NB-ARC domain-containing protein</fullName>
    </recommendedName>
</protein>
<name>A0ABR0FAN4_9PEZI</name>
<feature type="region of interest" description="Disordered" evidence="1">
    <location>
        <begin position="80"/>
        <end position="102"/>
    </location>
</feature>
<evidence type="ECO:0000259" key="2">
    <source>
        <dbReference type="Pfam" id="PF00931"/>
    </source>
</evidence>
<feature type="domain" description="NB-ARC" evidence="2">
    <location>
        <begin position="383"/>
        <end position="546"/>
    </location>
</feature>
<dbReference type="Proteomes" id="UP001322138">
    <property type="component" value="Unassembled WGS sequence"/>
</dbReference>
<evidence type="ECO:0000313" key="3">
    <source>
        <dbReference type="EMBL" id="KAK4641043.1"/>
    </source>
</evidence>
<reference evidence="3 4" key="1">
    <citation type="journal article" date="2023" name="bioRxiv">
        <title>High-quality genome assemblies of four members of thePodospora anserinaspecies complex.</title>
        <authorList>
            <person name="Ament-Velasquez S.L."/>
            <person name="Vogan A.A."/>
            <person name="Wallerman O."/>
            <person name="Hartmann F."/>
            <person name="Gautier V."/>
            <person name="Silar P."/>
            <person name="Giraud T."/>
            <person name="Johannesson H."/>
        </authorList>
    </citation>
    <scope>NUCLEOTIDE SEQUENCE [LARGE SCALE GENOMIC DNA]</scope>
    <source>
        <strain evidence="3 4">CBS 112042</strain>
    </source>
</reference>
<dbReference type="Pfam" id="PF13424">
    <property type="entry name" value="TPR_12"/>
    <property type="match status" value="6"/>
</dbReference>
<dbReference type="InterPro" id="IPR053137">
    <property type="entry name" value="NLR-like"/>
</dbReference>
<dbReference type="EMBL" id="JAFFGZ010000008">
    <property type="protein sequence ID" value="KAK4641043.1"/>
    <property type="molecule type" value="Genomic_DNA"/>
</dbReference>
<evidence type="ECO:0000313" key="4">
    <source>
        <dbReference type="Proteomes" id="UP001322138"/>
    </source>
</evidence>
<dbReference type="PANTHER" id="PTHR46082:SF6">
    <property type="entry name" value="AAA+ ATPASE DOMAIN-CONTAINING PROTEIN-RELATED"/>
    <property type="match status" value="1"/>
</dbReference>
<sequence>MPVHRIGFTELSGSHGARDGLYRVNIIFVHGLRGHPQHTWEDNRGRGSVHRGSVERVNKNVGTATSRKRSILKSLFKSKPSSSASISTTTSTADSNTTEESPNKLFWPDEYLTQDIPEARVWTYGYNAEVIGGLFQANNKNSVSQHGRDFAVRVEREIPNEDPILFVAHSLGGIIVKDAIRRSDACRARTKLIVFLGTPHRGSAFAEWGDIASNLALLGLQDSNKKIITTLEVNSEVLDNIHEEFKTIADQSQIRIHSFQEARGISGMKGLHNKVVDDFSSKLDLPRSLETVESIDANHMQMARCSDRADPQYRTIVGVLQQFIHRMALDETSLQEEPSTASRVEVSMVETGGGSNMILTNPATLPCHYIPLPENRRFVGRNRTLDTLKAMLFMRKESRKAAIVGLGGVGKTQVALQLAYWTKKHRPEFSIFWVPALSSATFEQAFAAMARKLPIQSGGDDDDLKQSVRRYLSSEAAGPWLLVVDNVDDSDIFFGSAGMPGSISEYLPESDDGLTLFTTRSREVAVSVAGSDVIDLYEMDLLEAAEFLEKSLIYKDMLRDEEAAAQLLKELTYLPLAITQAAAYINIKQVPLAEYVELLHGTQQDIIGLMSKEFRDNTRYPGSQNAVATTWLVSFGQIRKSNNAAADLLSFISCIEPKGIPQSLFPSSESTEQLVDAIGTLCAYAFLTRRGDSKVFDMHSLVHLATRIWAQREGLTATTEVKATRHLATVFPSDDYGNRNVWREYLPHGLRVLQHSKELDIKERCDLLFWIGRCLRADGRIKESTKSLEEACQWRIRHFAEDHPSRLASQHELATAYQANGQVKEAVELLEQVVTIQAKTLAEEHPSRLASRHALATAYQANGQVKEAVELLEQVVTIEAKALAEEHPSRLASQHALATAYQANGQVKEAVELLEQVVTIRAKTLAKEHPDRLASQHTLAIAYQANGQVKEAVELLEQVVTIRAKTLAKEHPDRLASQHTLAIAYQANGQVKEAVELLEQVVTIQAKTLAEEHPSRLASQHELARAYQANGQVKEAVELLEQVVTIQAKTLAEEHPSRLASRHALATAYQANGQVKEAVELLEQVVTIEAKALAEEHPSRLASQHALATAYQANGQVKEAVELLEQVVTIRAKTLAEEHPSRLASRHTLATAYQANGQVKEAVELLEQVVTIQAKTLAEEHPSRLASQHELATAYQANGQVKEAVELLEQVVTIQAKTLAEEHPSRLASQHALATAYQASGQVKEAVELLEQVVTIQAKTLAEEHPSRLASQHELARAYQANGQVKEAVELLEQVVTIRAKTLAEEHPSRLASQHELARAYQANGQVKEAVELLEQVVTIRAKTLAEEHPSRLASQQWLAYILEAADSDKARV</sequence>
<feature type="compositionally biased region" description="Low complexity" evidence="1">
    <location>
        <begin position="80"/>
        <end position="100"/>
    </location>
</feature>
<gene>
    <name evidence="3" type="ORF">QC761_608850</name>
</gene>
<dbReference type="RefSeq" id="XP_062730019.1">
    <property type="nucleotide sequence ID" value="XM_062881305.1"/>
</dbReference>